<keyword evidence="3" id="KW-1185">Reference proteome</keyword>
<evidence type="ECO:0000256" key="1">
    <source>
        <dbReference type="SAM" id="Phobius"/>
    </source>
</evidence>
<protein>
    <submittedName>
        <fullName evidence="2">Uncharacterized protein</fullName>
    </submittedName>
</protein>
<keyword evidence="1" id="KW-1133">Transmembrane helix</keyword>
<accession>A0A7R5WF72</accession>
<dbReference type="Proteomes" id="UP000593702">
    <property type="component" value="Segment"/>
</dbReference>
<evidence type="ECO:0000313" key="2">
    <source>
        <dbReference type="EMBL" id="AKS26365.1"/>
    </source>
</evidence>
<organism evidence="2 3">
    <name type="scientific">Diachasmimorpha longicaudata entomopoxvirus</name>
    <dbReference type="NCBI Taxonomy" id="109981"/>
    <lineage>
        <taxon>Viruses</taxon>
        <taxon>Varidnaviria</taxon>
        <taxon>Bamfordvirae</taxon>
        <taxon>Nucleocytoviricota</taxon>
        <taxon>Pokkesviricetes</taxon>
        <taxon>Chitovirales</taxon>
        <taxon>Poxviridae</taxon>
        <taxon>Entomopoxvirinae</taxon>
        <taxon>Epsilonentomopoxvirus</taxon>
        <taxon>Epsilonentomopoxvirus dlongicaudata</taxon>
        <taxon>Diachasmimorpha entomopoxvirus</taxon>
    </lineage>
</organism>
<feature type="transmembrane region" description="Helical" evidence="1">
    <location>
        <begin position="92"/>
        <end position="111"/>
    </location>
</feature>
<gene>
    <name evidence="2" type="ORF">DLEV_074</name>
</gene>
<feature type="transmembrane region" description="Helical" evidence="1">
    <location>
        <begin position="118"/>
        <end position="137"/>
    </location>
</feature>
<reference evidence="2 3" key="1">
    <citation type="submission" date="2015-04" db="EMBL/GenBank/DDBJ databases">
        <title>Diachasmimorpha longicaudata entomopoxvirus genome.</title>
        <authorList>
            <person name="Coffman K.A."/>
            <person name="Burke G.R."/>
        </authorList>
    </citation>
    <scope>NUCLEOTIDE SEQUENCE [LARGE SCALE GENOMIC DNA]</scope>
</reference>
<sequence length="166" mass="19056">MISLLHDEYTFTNFFTLCIYLILPLVTFFINLELVNSEKAPVFQERLVGFISLFFVGMVLVLIFDYFYRLSTQENGEMAKSFFFVSCEKPHMHFYFLGAMLITFFSSFPVLTWSTKVTAGIFLLVSAVLNAAVILLYVKSISYIPALLLLPLGAWQIYMGVKYVKS</sequence>
<feature type="transmembrane region" description="Helical" evidence="1">
    <location>
        <begin position="14"/>
        <end position="35"/>
    </location>
</feature>
<proteinExistence type="predicted"/>
<keyword evidence="1" id="KW-0472">Membrane</keyword>
<dbReference type="EMBL" id="KR095315">
    <property type="protein sequence ID" value="AKS26365.1"/>
    <property type="molecule type" value="Genomic_DNA"/>
</dbReference>
<feature type="transmembrane region" description="Helical" evidence="1">
    <location>
        <begin position="143"/>
        <end position="161"/>
    </location>
</feature>
<feature type="transmembrane region" description="Helical" evidence="1">
    <location>
        <begin position="47"/>
        <end position="68"/>
    </location>
</feature>
<evidence type="ECO:0000313" key="3">
    <source>
        <dbReference type="Proteomes" id="UP000593702"/>
    </source>
</evidence>
<keyword evidence="1" id="KW-0812">Transmembrane</keyword>
<name>A0A7R5WF72_9POXV</name>